<organism evidence="1 2">
    <name type="scientific">Melia azedarach</name>
    <name type="common">Chinaberry tree</name>
    <dbReference type="NCBI Taxonomy" id="155640"/>
    <lineage>
        <taxon>Eukaryota</taxon>
        <taxon>Viridiplantae</taxon>
        <taxon>Streptophyta</taxon>
        <taxon>Embryophyta</taxon>
        <taxon>Tracheophyta</taxon>
        <taxon>Spermatophyta</taxon>
        <taxon>Magnoliopsida</taxon>
        <taxon>eudicotyledons</taxon>
        <taxon>Gunneridae</taxon>
        <taxon>Pentapetalae</taxon>
        <taxon>rosids</taxon>
        <taxon>malvids</taxon>
        <taxon>Sapindales</taxon>
        <taxon>Meliaceae</taxon>
        <taxon>Melia</taxon>
    </lineage>
</organism>
<evidence type="ECO:0000313" key="1">
    <source>
        <dbReference type="EMBL" id="KAJ4705484.1"/>
    </source>
</evidence>
<sequence length="314" mass="35112">MGCLSQFMLDGTTTKEFPLSVEFLSGLVLLNLKDCKNLESLPSDIINGLKCLTTLNLSGCSKLENVPENLREVERLEELDISGAAVRQLASSIFLPKNLKALPVRGCKRPSRINIIVFALPHHFDTKEKFKSHGSGVAIFVSIRGIRVDGCASLERVSGALKSCKSKWLSVSAVKCFKLVDNNDWVSSVLKGFLEAVPDHLWVFYLSNPSSCEAGWNFESNHVELSFGLNPFLDTGLEVKKCGVHPVYVDDIEEFNNKNEERSRSKAWNLNESDYIFDVATARVSTKRSLIECVLEQKPDDEQRNLNDIKNLNE</sequence>
<proteinExistence type="predicted"/>
<dbReference type="EMBL" id="CM051405">
    <property type="protein sequence ID" value="KAJ4705484.1"/>
    <property type="molecule type" value="Genomic_DNA"/>
</dbReference>
<reference evidence="1 2" key="1">
    <citation type="journal article" date="2023" name="Science">
        <title>Complex scaffold remodeling in plant triterpene biosynthesis.</title>
        <authorList>
            <person name="De La Pena R."/>
            <person name="Hodgson H."/>
            <person name="Liu J.C."/>
            <person name="Stephenson M.J."/>
            <person name="Martin A.C."/>
            <person name="Owen C."/>
            <person name="Harkess A."/>
            <person name="Leebens-Mack J."/>
            <person name="Jimenez L.E."/>
            <person name="Osbourn A."/>
            <person name="Sattely E.S."/>
        </authorList>
    </citation>
    <scope>NUCLEOTIDE SEQUENCE [LARGE SCALE GENOMIC DNA]</scope>
    <source>
        <strain evidence="2">cv. JPN11</strain>
        <tissue evidence="1">Leaf</tissue>
    </source>
</reference>
<comment type="caution">
    <text evidence="1">The sequence shown here is derived from an EMBL/GenBank/DDBJ whole genome shotgun (WGS) entry which is preliminary data.</text>
</comment>
<accession>A0ACC1X467</accession>
<keyword evidence="2" id="KW-1185">Reference proteome</keyword>
<dbReference type="Proteomes" id="UP001164539">
    <property type="component" value="Chromosome 12"/>
</dbReference>
<name>A0ACC1X467_MELAZ</name>
<gene>
    <name evidence="1" type="ORF">OWV82_022252</name>
</gene>
<protein>
    <submittedName>
        <fullName evidence="1">TMV resistance protein like</fullName>
    </submittedName>
</protein>
<evidence type="ECO:0000313" key="2">
    <source>
        <dbReference type="Proteomes" id="UP001164539"/>
    </source>
</evidence>